<evidence type="ECO:0000313" key="5">
    <source>
        <dbReference type="Proteomes" id="UP000218238"/>
    </source>
</evidence>
<dbReference type="OrthoDB" id="9815040at2"/>
<evidence type="ECO:0000313" key="4">
    <source>
        <dbReference type="EMBL" id="PAX51770.1"/>
    </source>
</evidence>
<feature type="repeat" description="TPR" evidence="3">
    <location>
        <begin position="282"/>
        <end position="315"/>
    </location>
</feature>
<dbReference type="EMBL" id="NTFS01000337">
    <property type="protein sequence ID" value="PAX51770.1"/>
    <property type="molecule type" value="Genomic_DNA"/>
</dbReference>
<evidence type="ECO:0000256" key="2">
    <source>
        <dbReference type="ARBA" id="ARBA00022803"/>
    </source>
</evidence>
<dbReference type="Pfam" id="PF07719">
    <property type="entry name" value="TPR_2"/>
    <property type="match status" value="1"/>
</dbReference>
<dbReference type="Gene3D" id="1.25.40.10">
    <property type="entry name" value="Tetratricopeptide repeat domain"/>
    <property type="match status" value="4"/>
</dbReference>
<keyword evidence="5" id="KW-1185">Reference proteome</keyword>
<dbReference type="RefSeq" id="WP_095723901.1">
    <property type="nucleotide sequence ID" value="NZ_NTFS01000337.1"/>
</dbReference>
<name>A0A2A2TDE5_9CYAN</name>
<dbReference type="Proteomes" id="UP000218238">
    <property type="component" value="Unassembled WGS sequence"/>
</dbReference>
<dbReference type="Pfam" id="PF13414">
    <property type="entry name" value="TPR_11"/>
    <property type="match status" value="2"/>
</dbReference>
<dbReference type="SMART" id="SM00028">
    <property type="entry name" value="TPR"/>
    <property type="match status" value="8"/>
</dbReference>
<keyword evidence="2 3" id="KW-0802">TPR repeat</keyword>
<dbReference type="GO" id="GO:0046813">
    <property type="term" value="P:receptor-mediated virion attachment to host cell"/>
    <property type="evidence" value="ECO:0007669"/>
    <property type="project" value="TreeGrafter"/>
</dbReference>
<proteinExistence type="predicted"/>
<dbReference type="InterPro" id="IPR019734">
    <property type="entry name" value="TPR_rpt"/>
</dbReference>
<dbReference type="InterPro" id="IPR011990">
    <property type="entry name" value="TPR-like_helical_dom_sf"/>
</dbReference>
<dbReference type="PROSITE" id="PS50293">
    <property type="entry name" value="TPR_REGION"/>
    <property type="match status" value="2"/>
</dbReference>
<reference evidence="4 5" key="1">
    <citation type="submission" date="2017-08" db="EMBL/GenBank/DDBJ databases">
        <title>Draft genome sequence of filamentous cyanobacterium Calothrix elsteri CCALA 953.</title>
        <authorList>
            <person name="Gagunashvili A.N."/>
            <person name="Elster J."/>
            <person name="Andresson O.S."/>
        </authorList>
    </citation>
    <scope>NUCLEOTIDE SEQUENCE [LARGE SCALE GENOMIC DNA]</scope>
    <source>
        <strain evidence="4 5">CCALA 953</strain>
    </source>
</reference>
<dbReference type="SUPFAM" id="SSF48452">
    <property type="entry name" value="TPR-like"/>
    <property type="match status" value="1"/>
</dbReference>
<evidence type="ECO:0000256" key="3">
    <source>
        <dbReference type="PROSITE-ProRule" id="PRU00339"/>
    </source>
</evidence>
<feature type="repeat" description="TPR" evidence="3">
    <location>
        <begin position="36"/>
        <end position="69"/>
    </location>
</feature>
<sequence length="428" mass="48989">MTQEYYNRGLEKAKEKDYAGAISDFTQELQLNPYFAEAYLQRGLAYYDSGNILHAVSDYTEALKLDSQNIQVYYSRALARMVLKNIPSAMDDVERAIRIDYSYAAAHNLRGTLLRKSGDIHNAIFSFKKAAELYLQQKDGENCRLCMEKIKQLQPKPQSVASSKLTSPKPTLKPLGIVSEGDYFKQLIEKAENGDIREALESLGWAMEVDSQDGKAYCCRGVIRCKQGQFTDAISDFNQALRFNFHDAIVYRNRGKARLQMGDNQGAIADFNLALELEPKNAMMYVARGNAHRSTGNYLKATQDYTKALEFNPDDAQAYYNRGLANTHIEEMQSAIDDYQKAASIFCEQEDWKNYQQVLDNLKKITVPSKDLTKPKSALQRQKLLRLVGGYWEIAERLIEDAKYQYPGMSEDWYMEKVINDIERDRNN</sequence>
<dbReference type="GO" id="GO:0009279">
    <property type="term" value="C:cell outer membrane"/>
    <property type="evidence" value="ECO:0007669"/>
    <property type="project" value="TreeGrafter"/>
</dbReference>
<dbReference type="PANTHER" id="PTHR44858">
    <property type="entry name" value="TETRATRICOPEPTIDE REPEAT PROTEIN 6"/>
    <property type="match status" value="1"/>
</dbReference>
<organism evidence="4 5">
    <name type="scientific">Brunnivagina elsteri CCALA 953</name>
    <dbReference type="NCBI Taxonomy" id="987040"/>
    <lineage>
        <taxon>Bacteria</taxon>
        <taxon>Bacillati</taxon>
        <taxon>Cyanobacteriota</taxon>
        <taxon>Cyanophyceae</taxon>
        <taxon>Nostocales</taxon>
        <taxon>Calotrichaceae</taxon>
        <taxon>Brunnivagina</taxon>
    </lineage>
</organism>
<feature type="repeat" description="TPR" evidence="3">
    <location>
        <begin position="248"/>
        <end position="281"/>
    </location>
</feature>
<protein>
    <submittedName>
        <fullName evidence="4">Uncharacterized protein</fullName>
    </submittedName>
</protein>
<evidence type="ECO:0000256" key="1">
    <source>
        <dbReference type="ARBA" id="ARBA00022737"/>
    </source>
</evidence>
<accession>A0A2A2TDE5</accession>
<gene>
    <name evidence="4" type="ORF">CK510_23000</name>
</gene>
<dbReference type="Pfam" id="PF13181">
    <property type="entry name" value="TPR_8"/>
    <property type="match status" value="1"/>
</dbReference>
<dbReference type="AlphaFoldDB" id="A0A2A2TDE5"/>
<feature type="repeat" description="TPR" evidence="3">
    <location>
        <begin position="2"/>
        <end position="35"/>
    </location>
</feature>
<keyword evidence="1" id="KW-0677">Repeat</keyword>
<dbReference type="PANTHER" id="PTHR44858:SF1">
    <property type="entry name" value="UDP-N-ACETYLGLUCOSAMINE--PEPTIDE N-ACETYLGLUCOSAMINYLTRANSFERASE SPINDLY-RELATED"/>
    <property type="match status" value="1"/>
</dbReference>
<dbReference type="PROSITE" id="PS50005">
    <property type="entry name" value="TPR"/>
    <property type="match status" value="4"/>
</dbReference>
<dbReference type="InterPro" id="IPR050498">
    <property type="entry name" value="Ycf3"/>
</dbReference>
<comment type="caution">
    <text evidence="4">The sequence shown here is derived from an EMBL/GenBank/DDBJ whole genome shotgun (WGS) entry which is preliminary data.</text>
</comment>
<dbReference type="InterPro" id="IPR013105">
    <property type="entry name" value="TPR_2"/>
</dbReference>